<protein>
    <submittedName>
        <fullName evidence="1">Uncharacterized protein</fullName>
    </submittedName>
</protein>
<dbReference type="EMBL" id="NKCZ01000060">
    <property type="protein sequence ID" value="POD88790.1"/>
    <property type="molecule type" value="Genomic_DNA"/>
</dbReference>
<proteinExistence type="predicted"/>
<accession>A0A2S3U916</accession>
<gene>
    <name evidence="1" type="ORF">S101258_00449</name>
</gene>
<evidence type="ECO:0000313" key="1">
    <source>
        <dbReference type="EMBL" id="POD88790.1"/>
    </source>
</evidence>
<name>A0A2S3U916_LACPN</name>
<evidence type="ECO:0000313" key="2">
    <source>
        <dbReference type="Proteomes" id="UP000236990"/>
    </source>
</evidence>
<reference evidence="1 2" key="1">
    <citation type="submission" date="2017-06" db="EMBL/GenBank/DDBJ databases">
        <title>Genome sequence of Lactobacillus plantarum subsp. plantarum strain SRCM101258.</title>
        <authorList>
            <person name="Cho S.H."/>
        </authorList>
    </citation>
    <scope>NUCLEOTIDE SEQUENCE [LARGE SCALE GENOMIC DNA]</scope>
    <source>
        <strain evidence="1 2">SRCM101258</strain>
    </source>
</reference>
<comment type="caution">
    <text evidence="1">The sequence shown here is derived from an EMBL/GenBank/DDBJ whole genome shotgun (WGS) entry which is preliminary data.</text>
</comment>
<organism evidence="1 2">
    <name type="scientific">Lactiplantibacillus plantarum subsp. plantarum</name>
    <dbReference type="NCBI Taxonomy" id="337330"/>
    <lineage>
        <taxon>Bacteria</taxon>
        <taxon>Bacillati</taxon>
        <taxon>Bacillota</taxon>
        <taxon>Bacilli</taxon>
        <taxon>Lactobacillales</taxon>
        <taxon>Lactobacillaceae</taxon>
        <taxon>Lactiplantibacillus</taxon>
    </lineage>
</organism>
<dbReference type="AlphaFoldDB" id="A0A2S3U916"/>
<sequence>MKLTLNNVGIKKTVNVTITNRIARNALQVAKTANASEAADSEDVALSGQISMIGEVIDFLADVFNSMKNKLIVSGTQALLKRKTLLLMFQPLSLVHSLCLQRRKRQKNSRRKGCVKQKMHLKTWTITISRP</sequence>
<dbReference type="Proteomes" id="UP000236990">
    <property type="component" value="Unassembled WGS sequence"/>
</dbReference>